<dbReference type="InterPro" id="IPR025827">
    <property type="entry name" value="Zn_ribbon_recom_dom"/>
</dbReference>
<dbReference type="RefSeq" id="WP_044644705.1">
    <property type="nucleotide sequence ID" value="NZ_JTHP01000003.1"/>
</dbReference>
<dbReference type="PROSITE" id="PS51736">
    <property type="entry name" value="RECOMBINASES_3"/>
    <property type="match status" value="1"/>
</dbReference>
<gene>
    <name evidence="4" type="ORF">QD47_02900</name>
</gene>
<evidence type="ECO:0008006" key="6">
    <source>
        <dbReference type="Google" id="ProtNLM"/>
    </source>
</evidence>
<evidence type="ECO:0000256" key="1">
    <source>
        <dbReference type="SAM" id="Coils"/>
    </source>
</evidence>
<dbReference type="Pfam" id="PF00239">
    <property type="entry name" value="Resolvase"/>
    <property type="match status" value="1"/>
</dbReference>
<name>A0A0D7X7X9_9BACL</name>
<dbReference type="Pfam" id="PF07508">
    <property type="entry name" value="Recombinase"/>
    <property type="match status" value="1"/>
</dbReference>
<dbReference type="Proteomes" id="UP000032534">
    <property type="component" value="Unassembled WGS sequence"/>
</dbReference>
<dbReference type="InterPro" id="IPR011109">
    <property type="entry name" value="DNA_bind_recombinase_dom"/>
</dbReference>
<dbReference type="PANTHER" id="PTHR30461">
    <property type="entry name" value="DNA-INVERTASE FROM LAMBDOID PROPHAGE"/>
    <property type="match status" value="1"/>
</dbReference>
<evidence type="ECO:0000313" key="5">
    <source>
        <dbReference type="Proteomes" id="UP000032534"/>
    </source>
</evidence>
<evidence type="ECO:0000259" key="3">
    <source>
        <dbReference type="PROSITE" id="PS51737"/>
    </source>
</evidence>
<comment type="caution">
    <text evidence="4">The sequence shown here is derived from an EMBL/GenBank/DDBJ whole genome shotgun (WGS) entry which is preliminary data.</text>
</comment>
<evidence type="ECO:0000313" key="4">
    <source>
        <dbReference type="EMBL" id="KJD47118.1"/>
    </source>
</evidence>
<feature type="domain" description="Resolvase/invertase-type recombinase catalytic" evidence="2">
    <location>
        <begin position="4"/>
        <end position="167"/>
    </location>
</feature>
<dbReference type="GO" id="GO:0000150">
    <property type="term" value="F:DNA strand exchange activity"/>
    <property type="evidence" value="ECO:0007669"/>
    <property type="project" value="InterPro"/>
</dbReference>
<proteinExistence type="predicted"/>
<dbReference type="GO" id="GO:0003677">
    <property type="term" value="F:DNA binding"/>
    <property type="evidence" value="ECO:0007669"/>
    <property type="project" value="InterPro"/>
</dbReference>
<reference evidence="4 5" key="1">
    <citation type="submission" date="2014-11" db="EMBL/GenBank/DDBJ databases">
        <title>Draft Genome Sequences of Paenibacillus polymyxa NRRL B-30509 and Paenibacillus terrae NRRL B-30644, Strains from a Poultry Environment that Produce Tridecaptin A and Paenicidins.</title>
        <authorList>
            <person name="van Belkum M.J."/>
            <person name="Lohans C.T."/>
            <person name="Vederas J.C."/>
        </authorList>
    </citation>
    <scope>NUCLEOTIDE SEQUENCE [LARGE SCALE GENOMIC DNA]</scope>
    <source>
        <strain evidence="4 5">NRRL B-30644</strain>
    </source>
</reference>
<dbReference type="SUPFAM" id="SSF53041">
    <property type="entry name" value="Resolvase-like"/>
    <property type="match status" value="1"/>
</dbReference>
<dbReference type="InterPro" id="IPR050639">
    <property type="entry name" value="SSR_resolvase"/>
</dbReference>
<dbReference type="CDD" id="cd00338">
    <property type="entry name" value="Ser_Recombinase"/>
    <property type="match status" value="1"/>
</dbReference>
<feature type="domain" description="Recombinase" evidence="3">
    <location>
        <begin position="174"/>
        <end position="299"/>
    </location>
</feature>
<keyword evidence="1" id="KW-0175">Coiled coil</keyword>
<dbReference type="InterPro" id="IPR036162">
    <property type="entry name" value="Resolvase-like_N_sf"/>
</dbReference>
<protein>
    <recommendedName>
        <fullName evidence="6">Recombinase family protein</fullName>
    </recommendedName>
</protein>
<dbReference type="PANTHER" id="PTHR30461:SF23">
    <property type="entry name" value="DNA RECOMBINASE-RELATED"/>
    <property type="match status" value="1"/>
</dbReference>
<dbReference type="InterPro" id="IPR038109">
    <property type="entry name" value="DNA_bind_recomb_sf"/>
</dbReference>
<dbReference type="AlphaFoldDB" id="A0A0D7X7X9"/>
<dbReference type="Pfam" id="PF13408">
    <property type="entry name" value="Zn_ribbon_recom"/>
    <property type="match status" value="1"/>
</dbReference>
<dbReference type="InterPro" id="IPR006119">
    <property type="entry name" value="Resolv_N"/>
</dbReference>
<dbReference type="Gene3D" id="3.40.50.1390">
    <property type="entry name" value="Resolvase, N-terminal catalytic domain"/>
    <property type="match status" value="1"/>
</dbReference>
<sequence length="571" mass="67206">MKRIATYYARCSTDKEEQKQSIDNQISGLMKYAEDHDYILSESGVFSSRDGGNIPYKGYVDEGFSGAKSTKYRKAFLQMMKDAKAGFFDVILTKSVSRFGRNVKEMLIHIDELKKIGVGVWFEDIQSFSLNNADMLKIQLFATLAEAESTSKSDSIQWAKKEAAKKGIWSGREPYGYNIIKGKLVINEYEAEVVRNIYKLYINDLYGVNKIAKKLYVDDQIPTKRGGKWTGSHVAKILKNEIYLGKVRQHRTRKSDINSNLIEKIPIDKQIIYDDQLLRIIDDEIFFRAKAEMASRPHIESFTYNTKHDDGKKVRTGAETNGRGRYSTSHLFSNLLCCGNCGGMMRKKVQKTTRQTHHYYYCRNHEQYGNSVCEYRNLVREEEMLEWIKEEIKERVNAPEINDWYYTKLIENRYQTVDFAKTIKEHTERLTELAEEKETNFRLVVKKFISDEEYNTRNQSIDSEMQKLQNEIKRLNFIDDEIYSLKLKFEDFNKELNSLDLNDLSNVVLRKFLQRITITTYEDETFREINWRFLDSDEDDIINNNPTIKQEIYEEEMLYEEEIAFMEQYGE</sequence>
<dbReference type="PATRIC" id="fig|159743.3.peg.621"/>
<dbReference type="Gene3D" id="3.90.1750.20">
    <property type="entry name" value="Putative Large Serine Recombinase, Chain B, Domain 2"/>
    <property type="match status" value="1"/>
</dbReference>
<organism evidence="4 5">
    <name type="scientific">Paenibacillus terrae</name>
    <dbReference type="NCBI Taxonomy" id="159743"/>
    <lineage>
        <taxon>Bacteria</taxon>
        <taxon>Bacillati</taxon>
        <taxon>Bacillota</taxon>
        <taxon>Bacilli</taxon>
        <taxon>Bacillales</taxon>
        <taxon>Paenibacillaceae</taxon>
        <taxon>Paenibacillus</taxon>
    </lineage>
</organism>
<dbReference type="EMBL" id="JTHP01000003">
    <property type="protein sequence ID" value="KJD47118.1"/>
    <property type="molecule type" value="Genomic_DNA"/>
</dbReference>
<keyword evidence="5" id="KW-1185">Reference proteome</keyword>
<dbReference type="OrthoDB" id="9769353at2"/>
<dbReference type="PROSITE" id="PS51737">
    <property type="entry name" value="RECOMBINASE_DNA_BIND"/>
    <property type="match status" value="1"/>
</dbReference>
<feature type="coiled-coil region" evidence="1">
    <location>
        <begin position="451"/>
        <end position="478"/>
    </location>
</feature>
<evidence type="ECO:0000259" key="2">
    <source>
        <dbReference type="PROSITE" id="PS51736"/>
    </source>
</evidence>
<accession>A0A0D7X7X9</accession>
<dbReference type="SMART" id="SM00857">
    <property type="entry name" value="Resolvase"/>
    <property type="match status" value="1"/>
</dbReference>